<dbReference type="Proteomes" id="UP000235861">
    <property type="component" value="Unassembled WGS sequence"/>
</dbReference>
<organism evidence="2 3">
    <name type="scientific">Aeromonas cavernicola</name>
    <dbReference type="NCBI Taxonomy" id="1006623"/>
    <lineage>
        <taxon>Bacteria</taxon>
        <taxon>Pseudomonadati</taxon>
        <taxon>Pseudomonadota</taxon>
        <taxon>Gammaproteobacteria</taxon>
        <taxon>Aeromonadales</taxon>
        <taxon>Aeromonadaceae</taxon>
        <taxon>Aeromonas</taxon>
    </lineage>
</organism>
<comment type="caution">
    <text evidence="2">The sequence shown here is derived from an EMBL/GenBank/DDBJ whole genome shotgun (WGS) entry which is preliminary data.</text>
</comment>
<feature type="non-terminal residue" evidence="2">
    <location>
        <position position="48"/>
    </location>
</feature>
<sequence length="48" mass="5418">MTRYSDEHKSALLKKLLPPINMSVAELARQEGVSKTVLYSWLKQANAT</sequence>
<keyword evidence="3" id="KW-1185">Reference proteome</keyword>
<protein>
    <recommendedName>
        <fullName evidence="4">Transposase</fullName>
    </recommendedName>
</protein>
<dbReference type="GO" id="GO:0003677">
    <property type="term" value="F:DNA binding"/>
    <property type="evidence" value="ECO:0007669"/>
    <property type="project" value="InterPro"/>
</dbReference>
<dbReference type="Pfam" id="PF01527">
    <property type="entry name" value="HTH_Tnp_1"/>
    <property type="match status" value="1"/>
</dbReference>
<evidence type="ECO:0000256" key="1">
    <source>
        <dbReference type="ARBA" id="ARBA00009964"/>
    </source>
</evidence>
<accession>A0A2H9U8Q8</accession>
<dbReference type="RefSeq" id="WP_157798175.1">
    <property type="nucleotide sequence ID" value="NZ_PGGC01000014.1"/>
</dbReference>
<dbReference type="GO" id="GO:0004803">
    <property type="term" value="F:transposase activity"/>
    <property type="evidence" value="ECO:0007669"/>
    <property type="project" value="InterPro"/>
</dbReference>
<dbReference type="AlphaFoldDB" id="A0A2H9U8Q8"/>
<dbReference type="SUPFAM" id="SSF46689">
    <property type="entry name" value="Homeodomain-like"/>
    <property type="match status" value="1"/>
</dbReference>
<evidence type="ECO:0008006" key="4">
    <source>
        <dbReference type="Google" id="ProtNLM"/>
    </source>
</evidence>
<dbReference type="GO" id="GO:0006313">
    <property type="term" value="P:DNA transposition"/>
    <property type="evidence" value="ECO:0007669"/>
    <property type="project" value="InterPro"/>
</dbReference>
<comment type="similarity">
    <text evidence="1">Belongs to the transposase 8 family.</text>
</comment>
<dbReference type="InterPro" id="IPR009057">
    <property type="entry name" value="Homeodomain-like_sf"/>
</dbReference>
<dbReference type="EMBL" id="PGGC01000014">
    <property type="protein sequence ID" value="PJG60405.1"/>
    <property type="molecule type" value="Genomic_DNA"/>
</dbReference>
<proteinExistence type="inferred from homology"/>
<evidence type="ECO:0000313" key="2">
    <source>
        <dbReference type="EMBL" id="PJG60405.1"/>
    </source>
</evidence>
<dbReference type="InterPro" id="IPR002514">
    <property type="entry name" value="Transposase_8"/>
</dbReference>
<name>A0A2H9U8Q8_9GAMM</name>
<reference evidence="2 3" key="1">
    <citation type="submission" date="2017-11" db="EMBL/GenBank/DDBJ databases">
        <title>Draft genome sequence of environmental isolate Aeromonas cavernicola sp. nov. MDC 2508.</title>
        <authorList>
            <person name="Colston S.M."/>
            <person name="Navarro A."/>
            <person name="Martinez-Murcia A.J."/>
            <person name="Graf J."/>
        </authorList>
    </citation>
    <scope>NUCLEOTIDE SEQUENCE [LARGE SCALE GENOMIC DNA]</scope>
    <source>
        <strain evidence="2 3">MDC 2508</strain>
    </source>
</reference>
<gene>
    <name evidence="2" type="ORF">CUC53_02215</name>
</gene>
<evidence type="ECO:0000313" key="3">
    <source>
        <dbReference type="Proteomes" id="UP000235861"/>
    </source>
</evidence>
<dbReference type="OrthoDB" id="5581426at2"/>